<dbReference type="OrthoDB" id="9802264at2"/>
<dbReference type="Pfam" id="PF00005">
    <property type="entry name" value="ABC_tran"/>
    <property type="match status" value="1"/>
</dbReference>
<dbReference type="GO" id="GO:0016887">
    <property type="term" value="F:ATP hydrolysis activity"/>
    <property type="evidence" value="ECO:0007669"/>
    <property type="project" value="InterPro"/>
</dbReference>
<dbReference type="SMART" id="SM00382">
    <property type="entry name" value="AAA"/>
    <property type="match status" value="1"/>
</dbReference>
<dbReference type="GO" id="GO:0005524">
    <property type="term" value="F:ATP binding"/>
    <property type="evidence" value="ECO:0007669"/>
    <property type="project" value="UniProtKB-KW"/>
</dbReference>
<feature type="domain" description="ABC transporter" evidence="4">
    <location>
        <begin position="1"/>
        <end position="209"/>
    </location>
</feature>
<dbReference type="EMBL" id="FOOG01000049">
    <property type="protein sequence ID" value="SFG49880.1"/>
    <property type="molecule type" value="Genomic_DNA"/>
</dbReference>
<evidence type="ECO:0000256" key="2">
    <source>
        <dbReference type="ARBA" id="ARBA00022741"/>
    </source>
</evidence>
<dbReference type="AlphaFoldDB" id="A0A1I2SAT3"/>
<dbReference type="RefSeq" id="WP_089754192.1">
    <property type="nucleotide sequence ID" value="NZ_FOOG01000049.1"/>
</dbReference>
<keyword evidence="3 5" id="KW-0067">ATP-binding</keyword>
<dbReference type="PROSITE" id="PS00211">
    <property type="entry name" value="ABC_TRANSPORTER_1"/>
    <property type="match status" value="1"/>
</dbReference>
<evidence type="ECO:0000313" key="5">
    <source>
        <dbReference type="EMBL" id="SFG49880.1"/>
    </source>
</evidence>
<organism evidence="5 6">
    <name type="scientific">Halobacillus alkaliphilus</name>
    <dbReference type="NCBI Taxonomy" id="396056"/>
    <lineage>
        <taxon>Bacteria</taxon>
        <taxon>Bacillati</taxon>
        <taxon>Bacillota</taxon>
        <taxon>Bacilli</taxon>
        <taxon>Bacillales</taxon>
        <taxon>Bacillaceae</taxon>
        <taxon>Halobacillus</taxon>
    </lineage>
</organism>
<dbReference type="SUPFAM" id="SSF52540">
    <property type="entry name" value="P-loop containing nucleoside triphosphate hydrolases"/>
    <property type="match status" value="1"/>
</dbReference>
<sequence length="209" mass="23871">MLKLNFQKRLNQYLLDIKASFQNEIIILFGPSGSGKTTTLNCIAGLSHPDSGIIELNGQLLFEERSKVPVQKRRMGYLFQDYALFPHMTVQKNIQYGSNDNELAQQLTEVVGIQHLMDSYPHQISGGEKQRVALARALATKPRVLLLDEPFSSLDQSTKNQCHQELMRLHQMWQIPIILVTHDKEEARKLGDRIFPIDQGKLGSPDDFW</sequence>
<keyword evidence="6" id="KW-1185">Reference proteome</keyword>
<keyword evidence="1" id="KW-0813">Transport</keyword>
<evidence type="ECO:0000259" key="4">
    <source>
        <dbReference type="PROSITE" id="PS50893"/>
    </source>
</evidence>
<evidence type="ECO:0000256" key="1">
    <source>
        <dbReference type="ARBA" id="ARBA00022448"/>
    </source>
</evidence>
<protein>
    <submittedName>
        <fullName evidence="5">Molybdate transport system ATP-binding protein</fullName>
    </submittedName>
</protein>
<dbReference type="PANTHER" id="PTHR42781:SF4">
    <property type="entry name" value="SPERMIDINE_PUTRESCINE IMPORT ATP-BINDING PROTEIN POTA"/>
    <property type="match status" value="1"/>
</dbReference>
<dbReference type="Proteomes" id="UP000198897">
    <property type="component" value="Unassembled WGS sequence"/>
</dbReference>
<dbReference type="InterPro" id="IPR050093">
    <property type="entry name" value="ABC_SmlMolc_Importer"/>
</dbReference>
<dbReference type="InterPro" id="IPR027417">
    <property type="entry name" value="P-loop_NTPase"/>
</dbReference>
<accession>A0A1I2SAT3</accession>
<gene>
    <name evidence="5" type="ORF">SAMN05216353_1496</name>
</gene>
<dbReference type="Gene3D" id="3.40.50.300">
    <property type="entry name" value="P-loop containing nucleotide triphosphate hydrolases"/>
    <property type="match status" value="1"/>
</dbReference>
<dbReference type="InterPro" id="IPR017871">
    <property type="entry name" value="ABC_transporter-like_CS"/>
</dbReference>
<keyword evidence="2" id="KW-0547">Nucleotide-binding</keyword>
<evidence type="ECO:0000256" key="3">
    <source>
        <dbReference type="ARBA" id="ARBA00022840"/>
    </source>
</evidence>
<dbReference type="PROSITE" id="PS50893">
    <property type="entry name" value="ABC_TRANSPORTER_2"/>
    <property type="match status" value="1"/>
</dbReference>
<dbReference type="InterPro" id="IPR003439">
    <property type="entry name" value="ABC_transporter-like_ATP-bd"/>
</dbReference>
<reference evidence="6" key="1">
    <citation type="submission" date="2016-10" db="EMBL/GenBank/DDBJ databases">
        <authorList>
            <person name="Varghese N."/>
            <person name="Submissions S."/>
        </authorList>
    </citation>
    <scope>NUCLEOTIDE SEQUENCE [LARGE SCALE GENOMIC DNA]</scope>
    <source>
        <strain evidence="6">FP5</strain>
    </source>
</reference>
<proteinExistence type="predicted"/>
<name>A0A1I2SAT3_9BACI</name>
<dbReference type="PANTHER" id="PTHR42781">
    <property type="entry name" value="SPERMIDINE/PUTRESCINE IMPORT ATP-BINDING PROTEIN POTA"/>
    <property type="match status" value="1"/>
</dbReference>
<evidence type="ECO:0000313" key="6">
    <source>
        <dbReference type="Proteomes" id="UP000198897"/>
    </source>
</evidence>
<dbReference type="InterPro" id="IPR003593">
    <property type="entry name" value="AAA+_ATPase"/>
</dbReference>